<evidence type="ECO:0008006" key="2">
    <source>
        <dbReference type="Google" id="ProtNLM"/>
    </source>
</evidence>
<accession>A0A382PP95</accession>
<evidence type="ECO:0000313" key="1">
    <source>
        <dbReference type="EMBL" id="SVC74657.1"/>
    </source>
</evidence>
<protein>
    <recommendedName>
        <fullName evidence="2">Flagellin C-terminal domain-containing protein</fullName>
    </recommendedName>
</protein>
<proteinExistence type="predicted"/>
<dbReference type="SUPFAM" id="SSF64518">
    <property type="entry name" value="Phase 1 flagellin"/>
    <property type="match status" value="1"/>
</dbReference>
<gene>
    <name evidence="1" type="ORF">METZ01_LOCUS327511</name>
</gene>
<name>A0A382PP95_9ZZZZ</name>
<dbReference type="AlphaFoldDB" id="A0A382PP95"/>
<reference evidence="1" key="1">
    <citation type="submission" date="2018-05" db="EMBL/GenBank/DDBJ databases">
        <authorList>
            <person name="Lanie J.A."/>
            <person name="Ng W.-L."/>
            <person name="Kazmierczak K.M."/>
            <person name="Andrzejewski T.M."/>
            <person name="Davidsen T.M."/>
            <person name="Wayne K.J."/>
            <person name="Tettelin H."/>
            <person name="Glass J.I."/>
            <person name="Rusch D."/>
            <person name="Podicherti R."/>
            <person name="Tsui H.-C.T."/>
            <person name="Winkler M.E."/>
        </authorList>
    </citation>
    <scope>NUCLEOTIDE SEQUENCE</scope>
</reference>
<dbReference type="EMBL" id="UINC01108507">
    <property type="protein sequence ID" value="SVC74657.1"/>
    <property type="molecule type" value="Genomic_DNA"/>
</dbReference>
<organism evidence="1">
    <name type="scientific">marine metagenome</name>
    <dbReference type="NCBI Taxonomy" id="408172"/>
    <lineage>
        <taxon>unclassified sequences</taxon>
        <taxon>metagenomes</taxon>
        <taxon>ecological metagenomes</taxon>
    </lineage>
</organism>
<sequence>NDDVKPSGSYWRLWMDLERKPILGPEALTTSEGLQYQMQTKGFNSLSGLSLTDSVSAADALGMAMQEQDNLRYQMGKVATDFSSLSLNRDYLSNKALLGANAVGRIRDTNMSTESVRLAKNMLLHSVTERSLIHSQLSSRKIFDLLF</sequence>
<dbReference type="Gene3D" id="1.20.1330.10">
    <property type="entry name" value="f41 fragment of flagellin, N-terminal domain"/>
    <property type="match status" value="1"/>
</dbReference>
<feature type="non-terminal residue" evidence="1">
    <location>
        <position position="1"/>
    </location>
</feature>